<dbReference type="AlphaFoldDB" id="A0A9P8NXZ1"/>
<keyword evidence="1" id="KW-0812">Transmembrane</keyword>
<protein>
    <submittedName>
        <fullName evidence="2">Uncharacterized protein</fullName>
    </submittedName>
</protein>
<dbReference type="RefSeq" id="XP_046058934.1">
    <property type="nucleotide sequence ID" value="XM_046207253.1"/>
</dbReference>
<dbReference type="EMBL" id="JAEUBE010000414">
    <property type="protein sequence ID" value="KAH3661830.1"/>
    <property type="molecule type" value="Genomic_DNA"/>
</dbReference>
<reference evidence="2" key="2">
    <citation type="submission" date="2021-01" db="EMBL/GenBank/DDBJ databases">
        <authorList>
            <person name="Schikora-Tamarit M.A."/>
        </authorList>
    </citation>
    <scope>NUCLEOTIDE SEQUENCE</scope>
    <source>
        <strain evidence="2">CBS6075</strain>
    </source>
</reference>
<reference evidence="2" key="1">
    <citation type="journal article" date="2021" name="Open Biol.">
        <title>Shared evolutionary footprints suggest mitochondrial oxidative damage underlies multiple complex I losses in fungi.</title>
        <authorList>
            <person name="Schikora-Tamarit M.A."/>
            <person name="Marcet-Houben M."/>
            <person name="Nosek J."/>
            <person name="Gabaldon T."/>
        </authorList>
    </citation>
    <scope>NUCLEOTIDE SEQUENCE</scope>
    <source>
        <strain evidence="2">CBS6075</strain>
    </source>
</reference>
<dbReference type="Proteomes" id="UP000769157">
    <property type="component" value="Unassembled WGS sequence"/>
</dbReference>
<accession>A0A9P8NXZ1</accession>
<gene>
    <name evidence="2" type="ORF">OGAPHI_006008</name>
</gene>
<evidence type="ECO:0000313" key="2">
    <source>
        <dbReference type="EMBL" id="KAH3661830.1"/>
    </source>
</evidence>
<sequence length="171" mass="18462">MASCRTLSTAPPTSPTITIPGFFRYCADIFWICAGMVAVNIIVVRLGSPLPEKYGFCAPSGSWSRILLRSRSNPMSIILSASSITRKKHCSNPTSCCSKQSTRRPGVAMTTSTPRSSFSACSSYEWPPISETTSNPSDLNLRNSFSICNASSRVGTMIKTYGPWNLSSLGS</sequence>
<dbReference type="GeneID" id="70237972"/>
<keyword evidence="3" id="KW-1185">Reference proteome</keyword>
<organism evidence="2 3">
    <name type="scientific">Ogataea philodendri</name>
    <dbReference type="NCBI Taxonomy" id="1378263"/>
    <lineage>
        <taxon>Eukaryota</taxon>
        <taxon>Fungi</taxon>
        <taxon>Dikarya</taxon>
        <taxon>Ascomycota</taxon>
        <taxon>Saccharomycotina</taxon>
        <taxon>Pichiomycetes</taxon>
        <taxon>Pichiales</taxon>
        <taxon>Pichiaceae</taxon>
        <taxon>Ogataea</taxon>
    </lineage>
</organism>
<name>A0A9P8NXZ1_9ASCO</name>
<feature type="transmembrane region" description="Helical" evidence="1">
    <location>
        <begin position="22"/>
        <end position="44"/>
    </location>
</feature>
<proteinExistence type="predicted"/>
<keyword evidence="1" id="KW-0472">Membrane</keyword>
<keyword evidence="1" id="KW-1133">Transmembrane helix</keyword>
<comment type="caution">
    <text evidence="2">The sequence shown here is derived from an EMBL/GenBank/DDBJ whole genome shotgun (WGS) entry which is preliminary data.</text>
</comment>
<evidence type="ECO:0000313" key="3">
    <source>
        <dbReference type="Proteomes" id="UP000769157"/>
    </source>
</evidence>
<evidence type="ECO:0000256" key="1">
    <source>
        <dbReference type="SAM" id="Phobius"/>
    </source>
</evidence>